<dbReference type="SMART" id="SM00054">
    <property type="entry name" value="EFh"/>
    <property type="match status" value="4"/>
</dbReference>
<dbReference type="GO" id="GO:0043226">
    <property type="term" value="C:organelle"/>
    <property type="evidence" value="ECO:0007669"/>
    <property type="project" value="UniProtKB-ARBA"/>
</dbReference>
<dbReference type="RefSeq" id="XP_002183106.1">
    <property type="nucleotide sequence ID" value="XM_002183070.1"/>
</dbReference>
<evidence type="ECO:0000256" key="2">
    <source>
        <dbReference type="ARBA" id="ARBA00022723"/>
    </source>
</evidence>
<dbReference type="PROSITE" id="PS50222">
    <property type="entry name" value="EF_HAND_2"/>
    <property type="match status" value="4"/>
</dbReference>
<dbReference type="KEGG" id="pti:PHATRDRAFT_52444"/>
<feature type="domain" description="EF-hand" evidence="5">
    <location>
        <begin position="97"/>
        <end position="132"/>
    </location>
</feature>
<dbReference type="SUPFAM" id="SSF47473">
    <property type="entry name" value="EF-hand"/>
    <property type="match status" value="1"/>
</dbReference>
<dbReference type="STRING" id="556484.B7G800"/>
<protein>
    <submittedName>
        <fullName evidence="6">Caltractin</fullName>
    </submittedName>
</protein>
<dbReference type="PROSITE" id="PS00018">
    <property type="entry name" value="EF_HAND_1"/>
    <property type="match status" value="4"/>
</dbReference>
<dbReference type="AlphaFoldDB" id="B7G800"/>
<keyword evidence="3" id="KW-0677">Repeat</keyword>
<dbReference type="FunFam" id="1.10.238.10:FF:000178">
    <property type="entry name" value="Calmodulin-2 A"/>
    <property type="match status" value="1"/>
</dbReference>
<dbReference type="HOGENOM" id="CLU_1417672_0_0_1"/>
<dbReference type="GO" id="GO:0005509">
    <property type="term" value="F:calcium ion binding"/>
    <property type="evidence" value="ECO:0007669"/>
    <property type="project" value="InterPro"/>
</dbReference>
<reference evidence="7" key="2">
    <citation type="submission" date="2008-08" db="EMBL/GenBank/DDBJ databases">
        <authorList>
            <consortium name="Diatom Consortium"/>
            <person name="Grigoriev I."/>
            <person name="Grimwood J."/>
            <person name="Kuo A."/>
            <person name="Otillar R.P."/>
            <person name="Salamov A."/>
            <person name="Detter J.C."/>
            <person name="Lindquist E."/>
            <person name="Shapiro H."/>
            <person name="Lucas S."/>
            <person name="Glavina del Rio T."/>
            <person name="Pitluck S."/>
            <person name="Rokhsar D."/>
            <person name="Bowler C."/>
        </authorList>
    </citation>
    <scope>GENOME REANNOTATION</scope>
    <source>
        <strain evidence="7">CCAP 1055/1</strain>
    </source>
</reference>
<evidence type="ECO:0000313" key="7">
    <source>
        <dbReference type="Proteomes" id="UP000000759"/>
    </source>
</evidence>
<accession>B7G800</accession>
<reference evidence="6 7" key="1">
    <citation type="journal article" date="2008" name="Nature">
        <title>The Phaeodactylum genome reveals the evolutionary history of diatom genomes.</title>
        <authorList>
            <person name="Bowler C."/>
            <person name="Allen A.E."/>
            <person name="Badger J.H."/>
            <person name="Grimwood J."/>
            <person name="Jabbari K."/>
            <person name="Kuo A."/>
            <person name="Maheswari U."/>
            <person name="Martens C."/>
            <person name="Maumus F."/>
            <person name="Otillar R.P."/>
            <person name="Rayko E."/>
            <person name="Salamov A."/>
            <person name="Vandepoele K."/>
            <person name="Beszteri B."/>
            <person name="Gruber A."/>
            <person name="Heijde M."/>
            <person name="Katinka M."/>
            <person name="Mock T."/>
            <person name="Valentin K."/>
            <person name="Verret F."/>
            <person name="Berges J.A."/>
            <person name="Brownlee C."/>
            <person name="Cadoret J.P."/>
            <person name="Chiovitti A."/>
            <person name="Choi C.J."/>
            <person name="Coesel S."/>
            <person name="De Martino A."/>
            <person name="Detter J.C."/>
            <person name="Durkin C."/>
            <person name="Falciatore A."/>
            <person name="Fournet J."/>
            <person name="Haruta M."/>
            <person name="Huysman M.J."/>
            <person name="Jenkins B.D."/>
            <person name="Jiroutova K."/>
            <person name="Jorgensen R.E."/>
            <person name="Joubert Y."/>
            <person name="Kaplan A."/>
            <person name="Kroger N."/>
            <person name="Kroth P.G."/>
            <person name="La Roche J."/>
            <person name="Lindquist E."/>
            <person name="Lommer M."/>
            <person name="Martin-Jezequel V."/>
            <person name="Lopez P.J."/>
            <person name="Lucas S."/>
            <person name="Mangogna M."/>
            <person name="McGinnis K."/>
            <person name="Medlin L.K."/>
            <person name="Montsant A."/>
            <person name="Oudot-Le Secq M.P."/>
            <person name="Napoli C."/>
            <person name="Obornik M."/>
            <person name="Parker M.S."/>
            <person name="Petit J.L."/>
            <person name="Porcel B.M."/>
            <person name="Poulsen N."/>
            <person name="Robison M."/>
            <person name="Rychlewski L."/>
            <person name="Rynearson T.A."/>
            <person name="Schmutz J."/>
            <person name="Shapiro H."/>
            <person name="Siaut M."/>
            <person name="Stanley M."/>
            <person name="Sussman M.R."/>
            <person name="Taylor A.R."/>
            <person name="Vardi A."/>
            <person name="von Dassow P."/>
            <person name="Vyverman W."/>
            <person name="Willis A."/>
            <person name="Wyrwicz L.S."/>
            <person name="Rokhsar D.S."/>
            <person name="Weissenbach J."/>
            <person name="Armbrust E.V."/>
            <person name="Green B.R."/>
            <person name="Van de Peer Y."/>
            <person name="Grigoriev I.V."/>
        </authorList>
    </citation>
    <scope>NUCLEOTIDE SEQUENCE [LARGE SCALE GENOMIC DNA]</scope>
    <source>
        <strain evidence="6 7">CCAP 1055/1</strain>
    </source>
</reference>
<dbReference type="OMA" id="INERYSE"/>
<dbReference type="InterPro" id="IPR051581">
    <property type="entry name" value="Ca-bind"/>
</dbReference>
<feature type="domain" description="EF-hand" evidence="5">
    <location>
        <begin position="23"/>
        <end position="58"/>
    </location>
</feature>
<dbReference type="eggNOG" id="KOG0028">
    <property type="taxonomic scope" value="Eukaryota"/>
</dbReference>
<dbReference type="InterPro" id="IPR011992">
    <property type="entry name" value="EF-hand-dom_pair"/>
</dbReference>
<proteinExistence type="inferred from homology"/>
<gene>
    <name evidence="6" type="primary">CATR2</name>
    <name evidence="6" type="ORF">PHATRDRAFT_52444</name>
</gene>
<name>B7G800_PHATC</name>
<feature type="domain" description="EF-hand" evidence="5">
    <location>
        <begin position="59"/>
        <end position="94"/>
    </location>
</feature>
<evidence type="ECO:0000313" key="6">
    <source>
        <dbReference type="EMBL" id="EEC45324.1"/>
    </source>
</evidence>
<keyword evidence="7" id="KW-1185">Reference proteome</keyword>
<dbReference type="GeneID" id="7194896"/>
<organism evidence="6 7">
    <name type="scientific">Phaeodactylum tricornutum (strain CCAP 1055/1)</name>
    <dbReference type="NCBI Taxonomy" id="556484"/>
    <lineage>
        <taxon>Eukaryota</taxon>
        <taxon>Sar</taxon>
        <taxon>Stramenopiles</taxon>
        <taxon>Ochrophyta</taxon>
        <taxon>Bacillariophyta</taxon>
        <taxon>Bacillariophyceae</taxon>
        <taxon>Bacillariophycidae</taxon>
        <taxon>Naviculales</taxon>
        <taxon>Phaeodactylaceae</taxon>
        <taxon>Phaeodactylum</taxon>
    </lineage>
</organism>
<sequence>MDHPNSRVDKAVMRQSLAKLTPCEMAEIGKTFDALDTDANGSVTDDELREFLMRLGMPLVTSSIEQMVAVLDKNGDGKVTRDEFLHWYIESMREDRSMHERAIELFHLFDTNRNGEITIGDFKEKFDAMHMGFSVDEIGAIVNELDRDRNGSVSLHEFEYFLEKYYPKELLRYQKGGGTGIQLHRNAGQGHP</sequence>
<dbReference type="EMBL" id="CM000620">
    <property type="protein sequence ID" value="EEC45324.1"/>
    <property type="molecule type" value="Genomic_DNA"/>
</dbReference>
<feature type="domain" description="EF-hand" evidence="5">
    <location>
        <begin position="133"/>
        <end position="168"/>
    </location>
</feature>
<dbReference type="PANTHER" id="PTHR34524:SF6">
    <property type="entry name" value="CALCYPHOSINE LIKE"/>
    <property type="match status" value="1"/>
</dbReference>
<dbReference type="Proteomes" id="UP000000759">
    <property type="component" value="Chromosome 18"/>
</dbReference>
<keyword evidence="2" id="KW-0479">Metal-binding</keyword>
<comment type="similarity">
    <text evidence="1">Belongs to the centrin family.</text>
</comment>
<dbReference type="Pfam" id="PF13499">
    <property type="entry name" value="EF-hand_7"/>
    <property type="match status" value="2"/>
</dbReference>
<dbReference type="PaxDb" id="2850-Phatr52444"/>
<evidence type="ECO:0000256" key="3">
    <source>
        <dbReference type="ARBA" id="ARBA00022737"/>
    </source>
</evidence>
<dbReference type="Gene3D" id="1.10.238.10">
    <property type="entry name" value="EF-hand"/>
    <property type="match status" value="1"/>
</dbReference>
<dbReference type="OrthoDB" id="6081786at2759"/>
<dbReference type="InParanoid" id="B7G800"/>
<evidence type="ECO:0000259" key="5">
    <source>
        <dbReference type="PROSITE" id="PS50222"/>
    </source>
</evidence>
<evidence type="ECO:0000256" key="1">
    <source>
        <dbReference type="ARBA" id="ARBA00005253"/>
    </source>
</evidence>
<dbReference type="InterPro" id="IPR018247">
    <property type="entry name" value="EF_Hand_1_Ca_BS"/>
</dbReference>
<evidence type="ECO:0000256" key="4">
    <source>
        <dbReference type="ARBA" id="ARBA00022837"/>
    </source>
</evidence>
<dbReference type="InterPro" id="IPR002048">
    <property type="entry name" value="EF_hand_dom"/>
</dbReference>
<keyword evidence="4" id="KW-0106">Calcium</keyword>
<dbReference type="PANTHER" id="PTHR34524">
    <property type="entry name" value="CALCYPHOSIN"/>
    <property type="match status" value="1"/>
</dbReference>